<gene>
    <name evidence="1" type="ORF">DPEC_G00054220</name>
</gene>
<proteinExistence type="predicted"/>
<evidence type="ECO:0000313" key="2">
    <source>
        <dbReference type="Proteomes" id="UP001157502"/>
    </source>
</evidence>
<organism evidence="1 2">
    <name type="scientific">Dallia pectoralis</name>
    <name type="common">Alaska blackfish</name>
    <dbReference type="NCBI Taxonomy" id="75939"/>
    <lineage>
        <taxon>Eukaryota</taxon>
        <taxon>Metazoa</taxon>
        <taxon>Chordata</taxon>
        <taxon>Craniata</taxon>
        <taxon>Vertebrata</taxon>
        <taxon>Euteleostomi</taxon>
        <taxon>Actinopterygii</taxon>
        <taxon>Neopterygii</taxon>
        <taxon>Teleostei</taxon>
        <taxon>Protacanthopterygii</taxon>
        <taxon>Esociformes</taxon>
        <taxon>Umbridae</taxon>
        <taxon>Dallia</taxon>
    </lineage>
</organism>
<reference evidence="1" key="1">
    <citation type="submission" date="2021-05" db="EMBL/GenBank/DDBJ databases">
        <authorList>
            <person name="Pan Q."/>
            <person name="Jouanno E."/>
            <person name="Zahm M."/>
            <person name="Klopp C."/>
            <person name="Cabau C."/>
            <person name="Louis A."/>
            <person name="Berthelot C."/>
            <person name="Parey E."/>
            <person name="Roest Crollius H."/>
            <person name="Montfort J."/>
            <person name="Robinson-Rechavi M."/>
            <person name="Bouchez O."/>
            <person name="Lampietro C."/>
            <person name="Lopez Roques C."/>
            <person name="Donnadieu C."/>
            <person name="Postlethwait J."/>
            <person name="Bobe J."/>
            <person name="Dillon D."/>
            <person name="Chandos A."/>
            <person name="von Hippel F."/>
            <person name="Guiguen Y."/>
        </authorList>
    </citation>
    <scope>NUCLEOTIDE SEQUENCE</scope>
    <source>
        <strain evidence="1">YG-Jan2019</strain>
    </source>
</reference>
<evidence type="ECO:0000313" key="1">
    <source>
        <dbReference type="EMBL" id="KAJ8011056.1"/>
    </source>
</evidence>
<dbReference type="Proteomes" id="UP001157502">
    <property type="component" value="Chromosome 5"/>
</dbReference>
<dbReference type="EMBL" id="CM055732">
    <property type="protein sequence ID" value="KAJ8011056.1"/>
    <property type="molecule type" value="Genomic_DNA"/>
</dbReference>
<sequence length="147" mass="17231">MSNHCLIFRSTFEENILLWNTSNPSSENFTLPGGLRDRLNLDQGRFSINDVTQSDSGQYKMECWTVTKTFLMKRDHFGINSTFYRVYSSLMTCALLGTICVLITVNLKTRRRYQASKKTRRTVYQTERQMSSRVEEEREESEEETAE</sequence>
<protein>
    <submittedName>
        <fullName evidence="1">Uncharacterized protein</fullName>
    </submittedName>
</protein>
<accession>A0ACC2H580</accession>
<keyword evidence="2" id="KW-1185">Reference proteome</keyword>
<comment type="caution">
    <text evidence="1">The sequence shown here is derived from an EMBL/GenBank/DDBJ whole genome shotgun (WGS) entry which is preliminary data.</text>
</comment>
<name>A0ACC2H580_DALPE</name>